<dbReference type="PANTHER" id="PTHR34962">
    <property type="entry name" value="EMBRYO DEFECTIVE 1703-RELATED"/>
    <property type="match status" value="1"/>
</dbReference>
<dbReference type="EMBL" id="JAGKQH010000017">
    <property type="protein sequence ID" value="KAG6575066.1"/>
    <property type="molecule type" value="Genomic_DNA"/>
</dbReference>
<evidence type="ECO:0000313" key="3">
    <source>
        <dbReference type="Proteomes" id="UP000685013"/>
    </source>
</evidence>
<dbReference type="AlphaFoldDB" id="A0AAV6M523"/>
<dbReference type="Pfam" id="PF11360">
    <property type="entry name" value="DUF3110"/>
    <property type="match status" value="1"/>
</dbReference>
<feature type="region of interest" description="Disordered" evidence="1">
    <location>
        <begin position="337"/>
        <end position="385"/>
    </location>
</feature>
<sequence>MQPLRHYLPEIQTSFHKLPSPLVMAGTCGSAVSFSIHCNKFAICSTKPLLSVSASISISSRSRLTRRKNHLRIKILKTLTKPLPFTVSPIPPQIDSETPIVSPEISGPAGVETEVLSPVECFPSSTTTDGESRLSESSDTASLYNFDVANFSFGSFVRFGVYLLALFAFQTICTVWVLDYGNSIKEDKNSDKDLSIRSKSVKEVLLNGNERIVLGNFGSKTNELVYLDESKMRDKIEEIRLLARKARKEEKYQKPDDLGEGDTEGRNVISRARIGIDKEIDARLVKLQKRLNSNKDRIPDSPVNFLFKSENVEEAAKRNDFKDEEERNKSLIYKKKLQFRNSNGDRMKKPKGFQGFDSNGKKSGSNGKATTRKGANFAGDNKGVKDAKKRVANEIKYSDPKMFEDDSTNLGSEKSVLLQKNDGTNLDLDIKVSSSKKKSSNGAVQGTSSVEISKSQNLKDVMEKRSPSRADSWWMNLPYVLVIFMHRGSEDEEHGGLFTLRVPSKTQDSEEYTTYTVAFEHHVDANNFCYLLESFFEELDNFTTDVVPLPTKELEKVIKSHTSKMIVVKKGQLQLYAGTFGITINLLQMQRWNRTEDGENLQQKMELLQIWNIGTISLDSMVI</sequence>
<organism evidence="2 3">
    <name type="scientific">Cucurbita argyrosperma subsp. sororia</name>
    <dbReference type="NCBI Taxonomy" id="37648"/>
    <lineage>
        <taxon>Eukaryota</taxon>
        <taxon>Viridiplantae</taxon>
        <taxon>Streptophyta</taxon>
        <taxon>Embryophyta</taxon>
        <taxon>Tracheophyta</taxon>
        <taxon>Spermatophyta</taxon>
        <taxon>Magnoliopsida</taxon>
        <taxon>eudicotyledons</taxon>
        <taxon>Gunneridae</taxon>
        <taxon>Pentapetalae</taxon>
        <taxon>rosids</taxon>
        <taxon>fabids</taxon>
        <taxon>Cucurbitales</taxon>
        <taxon>Cucurbitaceae</taxon>
        <taxon>Cucurbiteae</taxon>
        <taxon>Cucurbita</taxon>
    </lineage>
</organism>
<gene>
    <name evidence="2" type="ORF">SDJN03_25705</name>
</gene>
<name>A0AAV6M523_9ROSI</name>
<dbReference type="PANTHER" id="PTHR34962:SF3">
    <property type="entry name" value="ABC SUBFAMILY C PROTEIN"/>
    <property type="match status" value="1"/>
</dbReference>
<protein>
    <submittedName>
        <fullName evidence="2">Uncharacterized protein</fullName>
    </submittedName>
</protein>
<dbReference type="InterPro" id="IPR021503">
    <property type="entry name" value="DUF3110"/>
</dbReference>
<comment type="caution">
    <text evidence="2">The sequence shown here is derived from an EMBL/GenBank/DDBJ whole genome shotgun (WGS) entry which is preliminary data.</text>
</comment>
<dbReference type="Proteomes" id="UP000685013">
    <property type="component" value="Chromosome 17"/>
</dbReference>
<feature type="compositionally biased region" description="Polar residues" evidence="1">
    <location>
        <begin position="441"/>
        <end position="458"/>
    </location>
</feature>
<proteinExistence type="predicted"/>
<reference evidence="2 3" key="1">
    <citation type="journal article" date="2021" name="Hortic Res">
        <title>The domestication of Cucurbita argyrosperma as revealed by the genome of its wild relative.</title>
        <authorList>
            <person name="Barrera-Redondo J."/>
            <person name="Sanchez-de la Vega G."/>
            <person name="Aguirre-Liguori J.A."/>
            <person name="Castellanos-Morales G."/>
            <person name="Gutierrez-Guerrero Y.T."/>
            <person name="Aguirre-Dugua X."/>
            <person name="Aguirre-Planter E."/>
            <person name="Tenaillon M.I."/>
            <person name="Lira-Saade R."/>
            <person name="Eguiarte L.E."/>
        </authorList>
    </citation>
    <scope>NUCLEOTIDE SEQUENCE [LARGE SCALE GENOMIC DNA]</scope>
    <source>
        <strain evidence="2">JBR-2021</strain>
    </source>
</reference>
<evidence type="ECO:0000256" key="1">
    <source>
        <dbReference type="SAM" id="MobiDB-lite"/>
    </source>
</evidence>
<evidence type="ECO:0000313" key="2">
    <source>
        <dbReference type="EMBL" id="KAG6575066.1"/>
    </source>
</evidence>
<feature type="region of interest" description="Disordered" evidence="1">
    <location>
        <begin position="433"/>
        <end position="463"/>
    </location>
</feature>
<feature type="non-terminal residue" evidence="2">
    <location>
        <position position="1"/>
    </location>
</feature>
<accession>A0AAV6M523</accession>
<keyword evidence="3" id="KW-1185">Reference proteome</keyword>